<dbReference type="GO" id="GO:0070204">
    <property type="term" value="F:2-succinyl-5-enolpyruvyl-6-hydroxy-3-cyclohexene-1-carboxylic-acid synthase activity"/>
    <property type="evidence" value="ECO:0007669"/>
    <property type="project" value="UniProtKB-EC"/>
</dbReference>
<evidence type="ECO:0000256" key="1">
    <source>
        <dbReference type="ARBA" id="ARBA00022679"/>
    </source>
</evidence>
<dbReference type="GO" id="GO:0046872">
    <property type="term" value="F:metal ion binding"/>
    <property type="evidence" value="ECO:0007669"/>
    <property type="project" value="UniProtKB-KW"/>
</dbReference>
<dbReference type="InterPro" id="IPR012001">
    <property type="entry name" value="Thiamin_PyroP_enz_TPP-bd_dom"/>
</dbReference>
<organism evidence="7 8">
    <name type="scientific">Bacteroides oleiciplenus</name>
    <dbReference type="NCBI Taxonomy" id="626931"/>
    <lineage>
        <taxon>Bacteria</taxon>
        <taxon>Pseudomonadati</taxon>
        <taxon>Bacteroidota</taxon>
        <taxon>Bacteroidia</taxon>
        <taxon>Bacteroidales</taxon>
        <taxon>Bacteroidaceae</taxon>
        <taxon>Bacteroides</taxon>
    </lineage>
</organism>
<dbReference type="Gene3D" id="3.40.50.970">
    <property type="match status" value="2"/>
</dbReference>
<dbReference type="NCBIfam" id="TIGR00173">
    <property type="entry name" value="menD"/>
    <property type="match status" value="1"/>
</dbReference>
<proteinExistence type="predicted"/>
<dbReference type="InterPro" id="IPR029061">
    <property type="entry name" value="THDP-binding"/>
</dbReference>
<dbReference type="Gene3D" id="3.40.50.1220">
    <property type="entry name" value="TPP-binding domain"/>
    <property type="match status" value="1"/>
</dbReference>
<accession>A0A3E5AYA4</accession>
<evidence type="ECO:0000256" key="2">
    <source>
        <dbReference type="ARBA" id="ARBA00022723"/>
    </source>
</evidence>
<keyword evidence="2" id="KW-0479">Metal-binding</keyword>
<keyword evidence="5" id="KW-0464">Manganese</keyword>
<evidence type="ECO:0000313" key="8">
    <source>
        <dbReference type="Proteomes" id="UP000260983"/>
    </source>
</evidence>
<comment type="caution">
    <text evidence="7">The sequence shown here is derived from an EMBL/GenBank/DDBJ whole genome shotgun (WGS) entry which is preliminary data.</text>
</comment>
<dbReference type="GO" id="GO:0030976">
    <property type="term" value="F:thiamine pyrophosphate binding"/>
    <property type="evidence" value="ECO:0007669"/>
    <property type="project" value="InterPro"/>
</dbReference>
<dbReference type="CDD" id="cd07037">
    <property type="entry name" value="TPP_PYR_MenD"/>
    <property type="match status" value="1"/>
</dbReference>
<dbReference type="GO" id="GO:0009234">
    <property type="term" value="P:menaquinone biosynthetic process"/>
    <property type="evidence" value="ECO:0007669"/>
    <property type="project" value="InterPro"/>
</dbReference>
<protein>
    <submittedName>
        <fullName evidence="7">2-succinyl-5-enolpyruvyl-6-hydroxy-3-cyclohexene-1-carboxylic-acid synthase</fullName>
        <ecNumber evidence="7">2.2.1.9</ecNumber>
    </submittedName>
</protein>
<evidence type="ECO:0000259" key="6">
    <source>
        <dbReference type="Pfam" id="PF02776"/>
    </source>
</evidence>
<dbReference type="PANTHER" id="PTHR42916">
    <property type="entry name" value="2-SUCCINYL-5-ENOLPYRUVYL-6-HYDROXY-3-CYCLOHEXENE-1-CARBOXYLATE SYNTHASE"/>
    <property type="match status" value="1"/>
</dbReference>
<evidence type="ECO:0000256" key="4">
    <source>
        <dbReference type="ARBA" id="ARBA00023052"/>
    </source>
</evidence>
<dbReference type="PANTHER" id="PTHR42916:SF1">
    <property type="entry name" value="PROTEIN PHYLLO, CHLOROPLASTIC"/>
    <property type="match status" value="1"/>
</dbReference>
<dbReference type="InterPro" id="IPR004433">
    <property type="entry name" value="MenaQ_synth_MenD"/>
</dbReference>
<name>A0A3E5AYA4_9BACE</name>
<dbReference type="EMBL" id="QSUL01000027">
    <property type="protein sequence ID" value="RGN30317.1"/>
    <property type="molecule type" value="Genomic_DNA"/>
</dbReference>
<dbReference type="RefSeq" id="WP_117725674.1">
    <property type="nucleotide sequence ID" value="NZ_QSUL01000027.1"/>
</dbReference>
<dbReference type="Proteomes" id="UP000260983">
    <property type="component" value="Unassembled WGS sequence"/>
</dbReference>
<evidence type="ECO:0000313" key="7">
    <source>
        <dbReference type="EMBL" id="RGN30317.1"/>
    </source>
</evidence>
<keyword evidence="4" id="KW-0786">Thiamine pyrophosphate</keyword>
<dbReference type="Pfam" id="PF02776">
    <property type="entry name" value="TPP_enzyme_N"/>
    <property type="match status" value="1"/>
</dbReference>
<reference evidence="7 8" key="1">
    <citation type="submission" date="2018-08" db="EMBL/GenBank/DDBJ databases">
        <title>A genome reference for cultivated species of the human gut microbiota.</title>
        <authorList>
            <person name="Zou Y."/>
            <person name="Xue W."/>
            <person name="Luo G."/>
        </authorList>
    </citation>
    <scope>NUCLEOTIDE SEQUENCE [LARGE SCALE GENOMIC DNA]</scope>
    <source>
        <strain evidence="7 8">OM05-15BH</strain>
    </source>
</reference>
<evidence type="ECO:0000256" key="3">
    <source>
        <dbReference type="ARBA" id="ARBA00022842"/>
    </source>
</evidence>
<dbReference type="PIRSF" id="PIRSF004983">
    <property type="entry name" value="MenD"/>
    <property type="match status" value="1"/>
</dbReference>
<dbReference type="SUPFAM" id="SSF52518">
    <property type="entry name" value="Thiamin diphosphate-binding fold (THDP-binding)"/>
    <property type="match status" value="2"/>
</dbReference>
<feature type="domain" description="Thiamine pyrophosphate enzyme N-terminal TPP-binding" evidence="6">
    <location>
        <begin position="10"/>
        <end position="120"/>
    </location>
</feature>
<keyword evidence="1 7" id="KW-0808">Transferase</keyword>
<gene>
    <name evidence="7" type="primary">menD</name>
    <name evidence="7" type="ORF">DXB65_22810</name>
</gene>
<dbReference type="EC" id="2.2.1.9" evidence="7"/>
<dbReference type="AlphaFoldDB" id="A0A3E5AYA4"/>
<evidence type="ECO:0000256" key="5">
    <source>
        <dbReference type="ARBA" id="ARBA00023211"/>
    </source>
</evidence>
<sequence length="578" mass="65142">MYSNNKLVLQIISLLKQFEIKRVVVSPGSRHFSLVHSLEADEYFNLYSVVDERSAAFFALGMIQQTGEPVAITCSSGTACMNYGSAIVEAFYQKLPLLVLSSDRPRELLNQLEDQMYDQLDTFTKCTKYQGQLPEIKNDTDEWYANRILNEGFLELNHHGKGPVHLNIPFTSHRNDTFSTISLPKVRKISLRRADATTEMWIEAATNLKNKKVMIIWGQSVPSTECLKKAIDNFCKCFDTVILTDKISNFHHPKAIYNVPAILSSLKREDKTNLMPNIVISIGGNYIFNNEIKALLRPAKIPHWQVGYEDKVCDPFRSLTEIFEMGETFFFEQLSSVSSITHQNNYEEAWKQISQQIPIPTAEIGELYAIGKLLTNFPENADLQLANSCTIRMAHFFPTKASVRINCNRGVNGIDGSMSTTVGFAAANANATFLIIGDLSFFYDMNALWNRYISKKLRILLINNEGGAVMYAPINENMRKSLPEHIAAGHMTSAKGWVESLGFSYIEASSKKEIDSGIKTLTDLSIEHPILMEVHSKTIDDIHAMQEFTSSLYCPSISEKIANEAKNIAKKAIRIIKQ</sequence>
<keyword evidence="3" id="KW-0460">Magnesium</keyword>